<reference evidence="2" key="1">
    <citation type="submission" date="2020-08" db="EMBL/GenBank/DDBJ databases">
        <title>Multicomponent nature underlies the extraordinary mechanical properties of spider dragline silk.</title>
        <authorList>
            <person name="Kono N."/>
            <person name="Nakamura H."/>
            <person name="Mori M."/>
            <person name="Yoshida Y."/>
            <person name="Ohtoshi R."/>
            <person name="Malay A.D."/>
            <person name="Moran D.A.P."/>
            <person name="Tomita M."/>
            <person name="Numata K."/>
            <person name="Arakawa K."/>
        </authorList>
    </citation>
    <scope>NUCLEOTIDE SEQUENCE</scope>
</reference>
<proteinExistence type="predicted"/>
<comment type="caution">
    <text evidence="2">The sequence shown here is derived from an EMBL/GenBank/DDBJ whole genome shotgun (WGS) entry which is preliminary data.</text>
</comment>
<dbReference type="Proteomes" id="UP000886998">
    <property type="component" value="Unassembled WGS sequence"/>
</dbReference>
<dbReference type="EMBL" id="BMAV01022070">
    <property type="protein sequence ID" value="GFY76670.1"/>
    <property type="molecule type" value="Genomic_DNA"/>
</dbReference>
<feature type="compositionally biased region" description="Acidic residues" evidence="1">
    <location>
        <begin position="170"/>
        <end position="180"/>
    </location>
</feature>
<feature type="region of interest" description="Disordered" evidence="1">
    <location>
        <begin position="115"/>
        <end position="180"/>
    </location>
</feature>
<name>A0A8X7CS94_9ARAC</name>
<dbReference type="AlphaFoldDB" id="A0A8X7CS94"/>
<sequence>MSKMETDYQIPVNECTRKQKIYAEIEGHDIVASHYQDLDKTLDTAENQKMKEILRAALKETQQKKADLVSELRSLPLCTTSHCICNASVTNILSLITNEPSTQIANQDSINSTEIITTPKSDKNKTKRKKKKRKIKKDSSEDFVFPKKTARPVSPLVSEPVTVTNNFSDLESEDEQTQVV</sequence>
<keyword evidence="3" id="KW-1185">Reference proteome</keyword>
<feature type="compositionally biased region" description="Basic residues" evidence="1">
    <location>
        <begin position="125"/>
        <end position="136"/>
    </location>
</feature>
<protein>
    <submittedName>
        <fullName evidence="2">Uncharacterized protein</fullName>
    </submittedName>
</protein>
<evidence type="ECO:0000313" key="3">
    <source>
        <dbReference type="Proteomes" id="UP000886998"/>
    </source>
</evidence>
<accession>A0A8X7CS94</accession>
<gene>
    <name evidence="2" type="ORF">TNIN_110591</name>
</gene>
<evidence type="ECO:0000313" key="2">
    <source>
        <dbReference type="EMBL" id="GFY76670.1"/>
    </source>
</evidence>
<organism evidence="2 3">
    <name type="scientific">Trichonephila inaurata madagascariensis</name>
    <dbReference type="NCBI Taxonomy" id="2747483"/>
    <lineage>
        <taxon>Eukaryota</taxon>
        <taxon>Metazoa</taxon>
        <taxon>Ecdysozoa</taxon>
        <taxon>Arthropoda</taxon>
        <taxon>Chelicerata</taxon>
        <taxon>Arachnida</taxon>
        <taxon>Araneae</taxon>
        <taxon>Araneomorphae</taxon>
        <taxon>Entelegynae</taxon>
        <taxon>Araneoidea</taxon>
        <taxon>Nephilidae</taxon>
        <taxon>Trichonephila</taxon>
        <taxon>Trichonephila inaurata</taxon>
    </lineage>
</organism>
<evidence type="ECO:0000256" key="1">
    <source>
        <dbReference type="SAM" id="MobiDB-lite"/>
    </source>
</evidence>